<organism evidence="8 9">
    <name type="scientific">Pseudochrobactrum asaccharolyticum</name>
    <dbReference type="NCBI Taxonomy" id="354351"/>
    <lineage>
        <taxon>Bacteria</taxon>
        <taxon>Pseudomonadati</taxon>
        <taxon>Pseudomonadota</taxon>
        <taxon>Alphaproteobacteria</taxon>
        <taxon>Hyphomicrobiales</taxon>
        <taxon>Brucellaceae</taxon>
        <taxon>Pseudochrobactrum</taxon>
    </lineage>
</organism>
<feature type="transmembrane region" description="Helical" evidence="6">
    <location>
        <begin position="166"/>
        <end position="188"/>
    </location>
</feature>
<feature type="transmembrane region" description="Helical" evidence="6">
    <location>
        <begin position="138"/>
        <end position="160"/>
    </location>
</feature>
<evidence type="ECO:0000256" key="6">
    <source>
        <dbReference type="SAM" id="Phobius"/>
    </source>
</evidence>
<dbReference type="Pfam" id="PF07690">
    <property type="entry name" value="MFS_1"/>
    <property type="match status" value="1"/>
</dbReference>
<dbReference type="PROSITE" id="PS50850">
    <property type="entry name" value="MFS"/>
    <property type="match status" value="1"/>
</dbReference>
<evidence type="ECO:0000313" key="8">
    <source>
        <dbReference type="EMBL" id="RBO91143.1"/>
    </source>
</evidence>
<evidence type="ECO:0000256" key="1">
    <source>
        <dbReference type="ARBA" id="ARBA00004127"/>
    </source>
</evidence>
<evidence type="ECO:0000256" key="5">
    <source>
        <dbReference type="ARBA" id="ARBA00023136"/>
    </source>
</evidence>
<feature type="domain" description="Major facilitator superfamily (MFS) profile" evidence="7">
    <location>
        <begin position="14"/>
        <end position="322"/>
    </location>
</feature>
<keyword evidence="2" id="KW-0813">Transport</keyword>
<keyword evidence="3 6" id="KW-0812">Transmembrane</keyword>
<feature type="transmembrane region" description="Helical" evidence="6">
    <location>
        <begin position="227"/>
        <end position="247"/>
    </location>
</feature>
<proteinExistence type="predicted"/>
<comment type="subcellular location">
    <subcellularLocation>
        <location evidence="1">Endomembrane system</location>
        <topology evidence="1">Multi-pass membrane protein</topology>
    </subcellularLocation>
</comment>
<evidence type="ECO:0000313" key="9">
    <source>
        <dbReference type="Proteomes" id="UP000252893"/>
    </source>
</evidence>
<feature type="transmembrane region" description="Helical" evidence="6">
    <location>
        <begin position="14"/>
        <end position="39"/>
    </location>
</feature>
<dbReference type="InterPro" id="IPR020846">
    <property type="entry name" value="MFS_dom"/>
</dbReference>
<dbReference type="PANTHER" id="PTHR23501:SF191">
    <property type="entry name" value="VACUOLAR BASIC AMINO ACID TRANSPORTER 4"/>
    <property type="match status" value="1"/>
</dbReference>
<dbReference type="PANTHER" id="PTHR23501">
    <property type="entry name" value="MAJOR FACILITATOR SUPERFAMILY"/>
    <property type="match status" value="1"/>
</dbReference>
<evidence type="ECO:0000259" key="7">
    <source>
        <dbReference type="PROSITE" id="PS50850"/>
    </source>
</evidence>
<feature type="transmembrane region" description="Helical" evidence="6">
    <location>
        <begin position="200"/>
        <end position="221"/>
    </location>
</feature>
<name>A0A366DM25_9HYPH</name>
<dbReference type="GO" id="GO:0012505">
    <property type="term" value="C:endomembrane system"/>
    <property type="evidence" value="ECO:0007669"/>
    <property type="project" value="UniProtKB-SubCell"/>
</dbReference>
<evidence type="ECO:0000256" key="4">
    <source>
        <dbReference type="ARBA" id="ARBA00022989"/>
    </source>
</evidence>
<protein>
    <submittedName>
        <fullName evidence="8">MFS transporter</fullName>
    </submittedName>
</protein>
<comment type="caution">
    <text evidence="8">The sequence shown here is derived from an EMBL/GenBank/DDBJ whole genome shotgun (WGS) entry which is preliminary data.</text>
</comment>
<dbReference type="InterPro" id="IPR011701">
    <property type="entry name" value="MFS"/>
</dbReference>
<feature type="transmembrane region" description="Helical" evidence="6">
    <location>
        <begin position="268"/>
        <end position="289"/>
    </location>
</feature>
<keyword evidence="9" id="KW-1185">Reference proteome</keyword>
<dbReference type="Proteomes" id="UP000252893">
    <property type="component" value="Unassembled WGS sequence"/>
</dbReference>
<evidence type="ECO:0000256" key="3">
    <source>
        <dbReference type="ARBA" id="ARBA00022692"/>
    </source>
</evidence>
<feature type="transmembrane region" description="Helical" evidence="6">
    <location>
        <begin position="83"/>
        <end position="106"/>
    </location>
</feature>
<dbReference type="EMBL" id="QNRH01000009">
    <property type="protein sequence ID" value="RBO91143.1"/>
    <property type="molecule type" value="Genomic_DNA"/>
</dbReference>
<keyword evidence="4 6" id="KW-1133">Transmembrane helix</keyword>
<dbReference type="GO" id="GO:0005886">
    <property type="term" value="C:plasma membrane"/>
    <property type="evidence" value="ECO:0007669"/>
    <property type="project" value="TreeGrafter"/>
</dbReference>
<dbReference type="RefSeq" id="WP_170137541.1">
    <property type="nucleotide sequence ID" value="NZ_JBHEEG010000010.1"/>
</dbReference>
<evidence type="ECO:0000256" key="2">
    <source>
        <dbReference type="ARBA" id="ARBA00022448"/>
    </source>
</evidence>
<sequence length="322" mass="35169">MDHPTIYTNSEKKLIFALMLSSILPLIDASIINVLLISISKDISASITQMQWAITSYMLACSGGILLSSVISKTQGLKNAWVYAMLIFLSGSVLVGLSLNMVSLIASRCLQGLGAGVLLPLGQSALAIQFGKQRLKSVMALIAIPAVFAPALGPLLGAILTESLNWRLAFFINAPLVIISMIVGTKFFPKTEKISLSVNIPLFLLFFSSLILIPLSINNIISVNGESYCYFVLLLSGILILIVSIIFNNKSTNHLLNLSQFKKIEYSSSLVMGLLTSFIFYSFLIYFPLIKSIEGGVLNNIYRNTAWLTGHRSMVSAENYIL</sequence>
<keyword evidence="5 6" id="KW-0472">Membrane</keyword>
<dbReference type="SUPFAM" id="SSF103473">
    <property type="entry name" value="MFS general substrate transporter"/>
    <property type="match status" value="1"/>
</dbReference>
<dbReference type="GO" id="GO:0022857">
    <property type="term" value="F:transmembrane transporter activity"/>
    <property type="evidence" value="ECO:0007669"/>
    <property type="project" value="InterPro"/>
</dbReference>
<gene>
    <name evidence="8" type="ORF">DFR47_1093</name>
</gene>
<accession>A0A366DM25</accession>
<dbReference type="InterPro" id="IPR036259">
    <property type="entry name" value="MFS_trans_sf"/>
</dbReference>
<reference evidence="8 9" key="1">
    <citation type="submission" date="2018-06" db="EMBL/GenBank/DDBJ databases">
        <title>Genomic Encyclopedia of Type Strains, Phase IV (KMG-IV): sequencing the most valuable type-strain genomes for metagenomic binning, comparative biology and taxonomic classification.</title>
        <authorList>
            <person name="Goeker M."/>
        </authorList>
    </citation>
    <scope>NUCLEOTIDE SEQUENCE [LARGE SCALE GENOMIC DNA]</scope>
    <source>
        <strain evidence="8 9">DSM 25619</strain>
    </source>
</reference>
<dbReference type="Gene3D" id="1.20.1720.10">
    <property type="entry name" value="Multidrug resistance protein D"/>
    <property type="match status" value="1"/>
</dbReference>
<feature type="transmembrane region" description="Helical" evidence="6">
    <location>
        <begin position="51"/>
        <end position="71"/>
    </location>
</feature>
<dbReference type="AlphaFoldDB" id="A0A366DM25"/>